<accession>A0AAD1XNJ0</accession>
<dbReference type="Proteomes" id="UP001295684">
    <property type="component" value="Unassembled WGS sequence"/>
</dbReference>
<dbReference type="PROSITE" id="PS51221">
    <property type="entry name" value="TTL"/>
    <property type="match status" value="1"/>
</dbReference>
<gene>
    <name evidence="2" type="ORF">ECRASSUSDP1_LOCUS17316</name>
</gene>
<organism evidence="2 3">
    <name type="scientific">Euplotes crassus</name>
    <dbReference type="NCBI Taxonomy" id="5936"/>
    <lineage>
        <taxon>Eukaryota</taxon>
        <taxon>Sar</taxon>
        <taxon>Alveolata</taxon>
        <taxon>Ciliophora</taxon>
        <taxon>Intramacronucleata</taxon>
        <taxon>Spirotrichea</taxon>
        <taxon>Hypotrichia</taxon>
        <taxon>Euplotida</taxon>
        <taxon>Euplotidae</taxon>
        <taxon>Moneuplotes</taxon>
    </lineage>
</organism>
<evidence type="ECO:0000256" key="1">
    <source>
        <dbReference type="SAM" id="MobiDB-lite"/>
    </source>
</evidence>
<feature type="compositionally biased region" description="Polar residues" evidence="1">
    <location>
        <begin position="157"/>
        <end position="166"/>
    </location>
</feature>
<dbReference type="SUPFAM" id="SSF56059">
    <property type="entry name" value="Glutathione synthetase ATP-binding domain-like"/>
    <property type="match status" value="1"/>
</dbReference>
<proteinExistence type="predicted"/>
<evidence type="ECO:0000313" key="3">
    <source>
        <dbReference type="Proteomes" id="UP001295684"/>
    </source>
</evidence>
<name>A0AAD1XNJ0_EUPCR</name>
<evidence type="ECO:0000313" key="2">
    <source>
        <dbReference type="EMBL" id="CAI2375948.1"/>
    </source>
</evidence>
<dbReference type="Pfam" id="PF03133">
    <property type="entry name" value="TTL"/>
    <property type="match status" value="1"/>
</dbReference>
<protein>
    <recommendedName>
        <fullName evidence="4">Tubulin-tyrosine ligase family protein</fullName>
    </recommendedName>
</protein>
<feature type="region of interest" description="Disordered" evidence="1">
    <location>
        <begin position="149"/>
        <end position="174"/>
    </location>
</feature>
<dbReference type="AlphaFoldDB" id="A0AAD1XNJ0"/>
<dbReference type="PANTHER" id="PTHR46069">
    <property type="entry name" value="TUBULIN TYROSINE LIGASE"/>
    <property type="match status" value="1"/>
</dbReference>
<keyword evidence="3" id="KW-1185">Reference proteome</keyword>
<dbReference type="EMBL" id="CAMPGE010017469">
    <property type="protein sequence ID" value="CAI2375948.1"/>
    <property type="molecule type" value="Genomic_DNA"/>
</dbReference>
<dbReference type="PANTHER" id="PTHR46069:SF1">
    <property type="entry name" value="CHROMOSOME UNDETERMINED SCAFFOLD_125, WHOLE GENOME SHOTGUN SEQUENCE"/>
    <property type="match status" value="1"/>
</dbReference>
<sequence length="972" mass="112570">MVLAKKRRQDSFSKQSDGNDLMIQGNDSFIKHTCDTQGRREPVVPKMRFGPNFPQIDKTFDNSQLSKHIESTPTEKESKVSFQVKSSNMNKLIQKGLLVCKLSETSSQKNAHGSLLNYYKKSSKNRNSGMKNQKSEYFTKAHEKTIDFSTQKKKRISQSSTNSASKGSIKKGSNVVRNRVEGPMSIKIDSDSSFMPPLNNHTVSAKNHDSIKEDFASALEEREENLWNELREEDSFISERYRKSKRIFHKHRKGISSLNPPSTPTKIHMDNGFDISTFIKNLNSISMRKFGSPMKGPIICQDPSQIMRERYIQSKRILDEDELQKLLINKKLNINTHKFCRDHIKFPVIEEHLKNSESKTNKTIFKTKKACHRNRFREHEEHQLLIKKLDTRLDKLKGALKKGNTSNKKLKPESLHMSSKIKFPFKMSEEPEKPKIGKNSVKPRLKGPEYFQVKIEEKVRSIQKSNLVPSKYKEIVSRSVHEYCTDSPFNTLLRNFSDFITLASGKTDSREDANIISELSKKLGVKPKKNMFLKYYSSNEFVDEVRSKALEKFLSIINTQNCIKNISEEDEKQPDIIKRNNGFKAFIQRGNHGTIVKTMLNRRSWWSIQDSHEENYETTDFIWTQWIKQPIVESLPIDPTEDPPLRTYGKLEGNFHLSNKNSLTDNLTNYYKATDEDVTENIPLTFLVSGGSKDSSFSNFREYFSKISLQDTEENHWICKPGENSNRGQHICVLDDLSMIEDYVNMGVRDCYIIQKYISNPLLINKRKFDIRCFSLLTSINGQNHAFFYQDGYLRTASKEYSPDDLDDKFVHLTNDAIQKKSEDYGKYESSNKLSFQDFEKYLEQNYPEQNEEGPGCFYTHIYPQIKKLVRDTFLASEGKINPKKRSNCFELFGYDFMVTEDFKVYLIEVNTNPCLETPCSLLSRIISSVLDNSFRIALDPLTHLHNGKMIFLGDSTNNLSKFELVYSSKDQ</sequence>
<feature type="region of interest" description="Disordered" evidence="1">
    <location>
        <begin position="1"/>
        <end position="24"/>
    </location>
</feature>
<evidence type="ECO:0008006" key="4">
    <source>
        <dbReference type="Google" id="ProtNLM"/>
    </source>
</evidence>
<reference evidence="2" key="1">
    <citation type="submission" date="2023-07" db="EMBL/GenBank/DDBJ databases">
        <authorList>
            <consortium name="AG Swart"/>
            <person name="Singh M."/>
            <person name="Singh A."/>
            <person name="Seah K."/>
            <person name="Emmerich C."/>
        </authorList>
    </citation>
    <scope>NUCLEOTIDE SEQUENCE</scope>
    <source>
        <strain evidence="2">DP1</strain>
    </source>
</reference>
<dbReference type="Gene3D" id="3.30.470.20">
    <property type="entry name" value="ATP-grasp fold, B domain"/>
    <property type="match status" value="1"/>
</dbReference>
<comment type="caution">
    <text evidence="2">The sequence shown here is derived from an EMBL/GenBank/DDBJ whole genome shotgun (WGS) entry which is preliminary data.</text>
</comment>
<dbReference type="InterPro" id="IPR004344">
    <property type="entry name" value="TTL/TTLL_fam"/>
</dbReference>